<dbReference type="NCBIfam" id="TIGR00071">
    <property type="entry name" value="hisT_truA"/>
    <property type="match status" value="1"/>
</dbReference>
<keyword evidence="2 4" id="KW-0819">tRNA processing</keyword>
<proteinExistence type="inferred from homology"/>
<dbReference type="InterPro" id="IPR020094">
    <property type="entry name" value="TruA/RsuA/RluB/E/F_N"/>
</dbReference>
<evidence type="ECO:0000259" key="8">
    <source>
        <dbReference type="Pfam" id="PF01416"/>
    </source>
</evidence>
<dbReference type="Gene3D" id="3.30.70.580">
    <property type="entry name" value="Pseudouridine synthase I, catalytic domain, N-terminal subdomain"/>
    <property type="match status" value="1"/>
</dbReference>
<dbReference type="KEGG" id="tap:GZ22_17955"/>
<dbReference type="OrthoDB" id="9811823at2"/>
<feature type="binding site" evidence="4 6">
    <location>
        <position position="112"/>
    </location>
    <ligand>
        <name>substrate</name>
    </ligand>
</feature>
<dbReference type="PANTHER" id="PTHR11142:SF0">
    <property type="entry name" value="TRNA PSEUDOURIDINE SYNTHASE-LIKE 1"/>
    <property type="match status" value="1"/>
</dbReference>
<dbReference type="GO" id="GO:0160147">
    <property type="term" value="F:tRNA pseudouridine(38-40) synthase activity"/>
    <property type="evidence" value="ECO:0007669"/>
    <property type="project" value="UniProtKB-EC"/>
</dbReference>
<keyword evidence="3 4" id="KW-0413">Isomerase</keyword>
<dbReference type="CDD" id="cd02570">
    <property type="entry name" value="PseudoU_synth_EcTruA"/>
    <property type="match status" value="1"/>
</dbReference>
<sequence length="247" mass="28226">MTQRIKATVSYDGTRFFGFQVQDNQRTVQGELQKALMTIHKGQTIRIQASGRTDAGVHARGQIIHFDTELRMGEYNWRKALNALLPDDVRIIDIAQVDKDFHARYSVKRKQYKFFVLNAPEQDVFKRHYVHHVPYNLELDRIQQAITAIEGTHDFSAFCSASTGVKGDKIRTIYEAVCEKQDDMLVFTFTGSGFLYNMVRILVGTLIDIANARKEPEDMARILESKDRKLASKTAAASGLCLWKVDY</sequence>
<gene>
    <name evidence="4" type="primary">truA</name>
    <name evidence="9" type="ORF">GZ22_17955</name>
</gene>
<dbReference type="InterPro" id="IPR020095">
    <property type="entry name" value="PsdUridine_synth_TruA_C"/>
</dbReference>
<evidence type="ECO:0000313" key="10">
    <source>
        <dbReference type="Proteomes" id="UP000027980"/>
    </source>
</evidence>
<evidence type="ECO:0000256" key="7">
    <source>
        <dbReference type="RuleBase" id="RU003792"/>
    </source>
</evidence>
<comment type="function">
    <text evidence="4">Formation of pseudouridine at positions 38, 39 and 40 in the anticodon stem and loop of transfer RNAs.</text>
</comment>
<dbReference type="SUPFAM" id="SSF55120">
    <property type="entry name" value="Pseudouridine synthase"/>
    <property type="match status" value="1"/>
</dbReference>
<evidence type="ECO:0000256" key="1">
    <source>
        <dbReference type="ARBA" id="ARBA00009375"/>
    </source>
</evidence>
<evidence type="ECO:0000256" key="3">
    <source>
        <dbReference type="ARBA" id="ARBA00023235"/>
    </source>
</evidence>
<dbReference type="Pfam" id="PF01416">
    <property type="entry name" value="PseudoU_synth_1"/>
    <property type="match status" value="2"/>
</dbReference>
<dbReference type="Gene3D" id="3.30.70.660">
    <property type="entry name" value="Pseudouridine synthase I, catalytic domain, C-terminal subdomain"/>
    <property type="match status" value="1"/>
</dbReference>
<protein>
    <recommendedName>
        <fullName evidence="4">tRNA pseudouridine synthase A</fullName>
        <ecNumber evidence="4">5.4.99.12</ecNumber>
    </recommendedName>
    <alternativeName>
        <fullName evidence="4">tRNA pseudouridine(38-40) synthase</fullName>
    </alternativeName>
    <alternativeName>
        <fullName evidence="4">tRNA pseudouridylate synthase I</fullName>
    </alternativeName>
    <alternativeName>
        <fullName evidence="4">tRNA-uridine isomerase I</fullName>
    </alternativeName>
</protein>
<dbReference type="GO" id="GO:0031119">
    <property type="term" value="P:tRNA pseudouridine synthesis"/>
    <property type="evidence" value="ECO:0007669"/>
    <property type="project" value="UniProtKB-UniRule"/>
</dbReference>
<comment type="catalytic activity">
    <reaction evidence="4 7">
        <text>uridine(38/39/40) in tRNA = pseudouridine(38/39/40) in tRNA</text>
        <dbReference type="Rhea" id="RHEA:22376"/>
        <dbReference type="Rhea" id="RHEA-COMP:10085"/>
        <dbReference type="Rhea" id="RHEA-COMP:10087"/>
        <dbReference type="ChEBI" id="CHEBI:65314"/>
        <dbReference type="ChEBI" id="CHEBI:65315"/>
        <dbReference type="EC" id="5.4.99.12"/>
    </reaction>
</comment>
<name>A0A075LPQ6_9BACI</name>
<dbReference type="InterPro" id="IPR020103">
    <property type="entry name" value="PsdUridine_synth_cat_dom_sf"/>
</dbReference>
<dbReference type="HOGENOM" id="CLU_014673_0_1_9"/>
<feature type="domain" description="Pseudouridine synthase I TruA alpha/beta" evidence="8">
    <location>
        <begin position="145"/>
        <end position="247"/>
    </location>
</feature>
<dbReference type="PIRSF" id="PIRSF001430">
    <property type="entry name" value="tRNA_psdUrid_synth"/>
    <property type="match status" value="1"/>
</dbReference>
<evidence type="ECO:0000256" key="6">
    <source>
        <dbReference type="PIRSR" id="PIRSR001430-2"/>
    </source>
</evidence>
<dbReference type="RefSeq" id="WP_038565263.1">
    <property type="nucleotide sequence ID" value="NZ_CP008876.1"/>
</dbReference>
<dbReference type="AlphaFoldDB" id="A0A075LPQ6"/>
<dbReference type="FunFam" id="3.30.70.580:FF:000001">
    <property type="entry name" value="tRNA pseudouridine synthase A"/>
    <property type="match status" value="1"/>
</dbReference>
<dbReference type="EC" id="5.4.99.12" evidence="4"/>
<comment type="subunit">
    <text evidence="4">Homodimer.</text>
</comment>
<feature type="domain" description="Pseudouridine synthase I TruA alpha/beta" evidence="8">
    <location>
        <begin position="7"/>
        <end position="106"/>
    </location>
</feature>
<evidence type="ECO:0000256" key="2">
    <source>
        <dbReference type="ARBA" id="ARBA00022694"/>
    </source>
</evidence>
<dbReference type="EMBL" id="CP008876">
    <property type="protein sequence ID" value="AIF68334.1"/>
    <property type="molecule type" value="Genomic_DNA"/>
</dbReference>
<dbReference type="InterPro" id="IPR001406">
    <property type="entry name" value="PsdUridine_synth_TruA"/>
</dbReference>
<feature type="active site" description="Nucleophile" evidence="4 5">
    <location>
        <position position="54"/>
    </location>
</feature>
<accession>A0A075LPQ6</accession>
<dbReference type="GeneID" id="34222928"/>
<dbReference type="PANTHER" id="PTHR11142">
    <property type="entry name" value="PSEUDOURIDYLATE SYNTHASE"/>
    <property type="match status" value="1"/>
</dbReference>
<evidence type="ECO:0000256" key="4">
    <source>
        <dbReference type="HAMAP-Rule" id="MF_00171"/>
    </source>
</evidence>
<evidence type="ECO:0000313" key="9">
    <source>
        <dbReference type="EMBL" id="AIF68334.1"/>
    </source>
</evidence>
<dbReference type="Proteomes" id="UP000027980">
    <property type="component" value="Chromosome"/>
</dbReference>
<comment type="similarity">
    <text evidence="1 4 7">Belongs to the tRNA pseudouridine synthase TruA family.</text>
</comment>
<evidence type="ECO:0000256" key="5">
    <source>
        <dbReference type="PIRSR" id="PIRSR001430-1"/>
    </source>
</evidence>
<comment type="caution">
    <text evidence="4">Lacks conserved residue(s) required for the propagation of feature annotation.</text>
</comment>
<organism evidence="9 10">
    <name type="scientific">Terribacillus saccharophilus</name>
    <dbReference type="NCBI Taxonomy" id="361277"/>
    <lineage>
        <taxon>Bacteria</taxon>
        <taxon>Bacillati</taxon>
        <taxon>Bacillota</taxon>
        <taxon>Bacilli</taxon>
        <taxon>Bacillales</taxon>
        <taxon>Bacillaceae</taxon>
        <taxon>Terribacillus</taxon>
    </lineage>
</organism>
<dbReference type="HAMAP" id="MF_00171">
    <property type="entry name" value="TruA"/>
    <property type="match status" value="1"/>
</dbReference>
<reference evidence="9 10" key="1">
    <citation type="submission" date="2014-07" db="EMBL/GenBank/DDBJ databases">
        <title>Complete genome sequence of a moderately halophilic bacterium Terribacillus aidingensis MP602, isolated from Cryptomeria fortunei in Tianmu mountain in China.</title>
        <authorList>
            <person name="Wang Y."/>
            <person name="Lu P."/>
            <person name="Zhang L."/>
        </authorList>
    </citation>
    <scope>NUCLEOTIDE SEQUENCE [LARGE SCALE GENOMIC DNA]</scope>
    <source>
        <strain evidence="9 10">MP602</strain>
    </source>
</reference>
<dbReference type="InterPro" id="IPR020097">
    <property type="entry name" value="PsdUridine_synth_TruA_a/b_dom"/>
</dbReference>
<dbReference type="GO" id="GO:0003723">
    <property type="term" value="F:RNA binding"/>
    <property type="evidence" value="ECO:0007669"/>
    <property type="project" value="InterPro"/>
</dbReference>